<proteinExistence type="predicted"/>
<dbReference type="AlphaFoldDB" id="S7Q6F0"/>
<evidence type="ECO:0000313" key="3">
    <source>
        <dbReference type="Proteomes" id="UP000030669"/>
    </source>
</evidence>
<feature type="region of interest" description="Disordered" evidence="1">
    <location>
        <begin position="15"/>
        <end position="51"/>
    </location>
</feature>
<dbReference type="KEGG" id="gtr:GLOTRDRAFT_99826"/>
<dbReference type="GeneID" id="19310102"/>
<dbReference type="RefSeq" id="XP_007865711.1">
    <property type="nucleotide sequence ID" value="XM_007867520.1"/>
</dbReference>
<sequence>MIRINAASVHHVLEASAPRRAAIPSEFKSTAGREGAEHSRMLTGTPDSVVE</sequence>
<evidence type="ECO:0000313" key="2">
    <source>
        <dbReference type="EMBL" id="EPQ55641.1"/>
    </source>
</evidence>
<gene>
    <name evidence="2" type="ORF">GLOTRDRAFT_99826</name>
</gene>
<name>S7Q6F0_GLOTA</name>
<dbReference type="HOGENOM" id="CLU_3106555_0_0_1"/>
<accession>S7Q6F0</accession>
<keyword evidence="3" id="KW-1185">Reference proteome</keyword>
<protein>
    <submittedName>
        <fullName evidence="2">Uncharacterized protein</fullName>
    </submittedName>
</protein>
<dbReference type="Proteomes" id="UP000030669">
    <property type="component" value="Unassembled WGS sequence"/>
</dbReference>
<organism evidence="2 3">
    <name type="scientific">Gloeophyllum trabeum (strain ATCC 11539 / FP-39264 / Madison 617)</name>
    <name type="common">Brown rot fungus</name>
    <dbReference type="NCBI Taxonomy" id="670483"/>
    <lineage>
        <taxon>Eukaryota</taxon>
        <taxon>Fungi</taxon>
        <taxon>Dikarya</taxon>
        <taxon>Basidiomycota</taxon>
        <taxon>Agaricomycotina</taxon>
        <taxon>Agaricomycetes</taxon>
        <taxon>Gloeophyllales</taxon>
        <taxon>Gloeophyllaceae</taxon>
        <taxon>Gloeophyllum</taxon>
    </lineage>
</organism>
<reference evidence="2 3" key="1">
    <citation type="journal article" date="2012" name="Science">
        <title>The Paleozoic origin of enzymatic lignin decomposition reconstructed from 31 fungal genomes.</title>
        <authorList>
            <person name="Floudas D."/>
            <person name="Binder M."/>
            <person name="Riley R."/>
            <person name="Barry K."/>
            <person name="Blanchette R.A."/>
            <person name="Henrissat B."/>
            <person name="Martinez A.T."/>
            <person name="Otillar R."/>
            <person name="Spatafora J.W."/>
            <person name="Yadav J.S."/>
            <person name="Aerts A."/>
            <person name="Benoit I."/>
            <person name="Boyd A."/>
            <person name="Carlson A."/>
            <person name="Copeland A."/>
            <person name="Coutinho P.M."/>
            <person name="de Vries R.P."/>
            <person name="Ferreira P."/>
            <person name="Findley K."/>
            <person name="Foster B."/>
            <person name="Gaskell J."/>
            <person name="Glotzer D."/>
            <person name="Gorecki P."/>
            <person name="Heitman J."/>
            <person name="Hesse C."/>
            <person name="Hori C."/>
            <person name="Igarashi K."/>
            <person name="Jurgens J.A."/>
            <person name="Kallen N."/>
            <person name="Kersten P."/>
            <person name="Kohler A."/>
            <person name="Kuees U."/>
            <person name="Kumar T.K.A."/>
            <person name="Kuo A."/>
            <person name="LaButti K."/>
            <person name="Larrondo L.F."/>
            <person name="Lindquist E."/>
            <person name="Ling A."/>
            <person name="Lombard V."/>
            <person name="Lucas S."/>
            <person name="Lundell T."/>
            <person name="Martin R."/>
            <person name="McLaughlin D.J."/>
            <person name="Morgenstern I."/>
            <person name="Morin E."/>
            <person name="Murat C."/>
            <person name="Nagy L.G."/>
            <person name="Nolan M."/>
            <person name="Ohm R.A."/>
            <person name="Patyshakuliyeva A."/>
            <person name="Rokas A."/>
            <person name="Ruiz-Duenas F.J."/>
            <person name="Sabat G."/>
            <person name="Salamov A."/>
            <person name="Samejima M."/>
            <person name="Schmutz J."/>
            <person name="Slot J.C."/>
            <person name="St John F."/>
            <person name="Stenlid J."/>
            <person name="Sun H."/>
            <person name="Sun S."/>
            <person name="Syed K."/>
            <person name="Tsang A."/>
            <person name="Wiebenga A."/>
            <person name="Young D."/>
            <person name="Pisabarro A."/>
            <person name="Eastwood D.C."/>
            <person name="Martin F."/>
            <person name="Cullen D."/>
            <person name="Grigoriev I.V."/>
            <person name="Hibbett D.S."/>
        </authorList>
    </citation>
    <scope>NUCLEOTIDE SEQUENCE [LARGE SCALE GENOMIC DNA]</scope>
    <source>
        <strain evidence="2 3">ATCC 11539</strain>
    </source>
</reference>
<dbReference type="EMBL" id="KB469301">
    <property type="protein sequence ID" value="EPQ55641.1"/>
    <property type="molecule type" value="Genomic_DNA"/>
</dbReference>
<evidence type="ECO:0000256" key="1">
    <source>
        <dbReference type="SAM" id="MobiDB-lite"/>
    </source>
</evidence>